<name>A0A2P2JGG0_RHIMU</name>
<dbReference type="AlphaFoldDB" id="A0A2P2JGG0"/>
<protein>
    <submittedName>
        <fullName evidence="1">Cyclic nucleotide-gated ion channel 1-like</fullName>
    </submittedName>
</protein>
<organism evidence="1">
    <name type="scientific">Rhizophora mucronata</name>
    <name type="common">Asiatic mangrove</name>
    <dbReference type="NCBI Taxonomy" id="61149"/>
    <lineage>
        <taxon>Eukaryota</taxon>
        <taxon>Viridiplantae</taxon>
        <taxon>Streptophyta</taxon>
        <taxon>Embryophyta</taxon>
        <taxon>Tracheophyta</taxon>
        <taxon>Spermatophyta</taxon>
        <taxon>Magnoliopsida</taxon>
        <taxon>eudicotyledons</taxon>
        <taxon>Gunneridae</taxon>
        <taxon>Pentapetalae</taxon>
        <taxon>rosids</taxon>
        <taxon>fabids</taxon>
        <taxon>Malpighiales</taxon>
        <taxon>Rhizophoraceae</taxon>
        <taxon>Rhizophora</taxon>
    </lineage>
</organism>
<accession>A0A2P2JGG0</accession>
<evidence type="ECO:0000313" key="1">
    <source>
        <dbReference type="EMBL" id="MBW92540.1"/>
    </source>
</evidence>
<proteinExistence type="predicted"/>
<sequence length="19" mass="2407">MDEKRSKFVRLVNFLMVFF</sequence>
<dbReference type="EMBL" id="GGEC01012057">
    <property type="protein sequence ID" value="MBW92540.1"/>
    <property type="molecule type" value="Transcribed_RNA"/>
</dbReference>
<reference evidence="1" key="1">
    <citation type="submission" date="2018-02" db="EMBL/GenBank/DDBJ databases">
        <title>Rhizophora mucronata_Transcriptome.</title>
        <authorList>
            <person name="Meera S.P."/>
            <person name="Sreeshan A."/>
            <person name="Augustine A."/>
        </authorList>
    </citation>
    <scope>NUCLEOTIDE SEQUENCE</scope>
    <source>
        <tissue evidence="1">Leaf</tissue>
    </source>
</reference>